<dbReference type="AlphaFoldDB" id="A0A823A2Z3"/>
<reference evidence="1 2" key="1">
    <citation type="journal article" date="2020" name="Mol. Biol. Evol.">
        <title>Distinct Expression and Methylation Patterns for Genes with Different Fates following a Single Whole-Genome Duplication in Flowering Plants.</title>
        <authorList>
            <person name="Shi T."/>
            <person name="Rahmani R.S."/>
            <person name="Gugger P.F."/>
            <person name="Wang M."/>
            <person name="Li H."/>
            <person name="Zhang Y."/>
            <person name="Li Z."/>
            <person name="Wang Q."/>
            <person name="Van de Peer Y."/>
            <person name="Marchal K."/>
            <person name="Chen J."/>
        </authorList>
    </citation>
    <scope>NUCLEOTIDE SEQUENCE [LARGE SCALE GENOMIC DNA]</scope>
    <source>
        <tissue evidence="1">Leaf</tissue>
    </source>
</reference>
<accession>A0A823A2Z3</accession>
<evidence type="ECO:0000313" key="2">
    <source>
        <dbReference type="Proteomes" id="UP000607653"/>
    </source>
</evidence>
<protein>
    <submittedName>
        <fullName evidence="1">Uncharacterized protein</fullName>
    </submittedName>
</protein>
<comment type="caution">
    <text evidence="1">The sequence shown here is derived from an EMBL/GenBank/DDBJ whole genome shotgun (WGS) entry which is preliminary data.</text>
</comment>
<proteinExistence type="predicted"/>
<sequence>MFNNAGISDEAKARTTDNEKADFERVVSINLTGVWDQACSPCHDPSPWW</sequence>
<keyword evidence="2" id="KW-1185">Reference proteome</keyword>
<dbReference type="EMBL" id="DUZY01000008">
    <property type="protein sequence ID" value="DAD48448.1"/>
    <property type="molecule type" value="Genomic_DNA"/>
</dbReference>
<dbReference type="Proteomes" id="UP000607653">
    <property type="component" value="Unassembled WGS sequence"/>
</dbReference>
<gene>
    <name evidence="1" type="ORF">HUJ06_018385</name>
</gene>
<name>A0A823A2Z3_NELNU</name>
<organism evidence="1 2">
    <name type="scientific">Nelumbo nucifera</name>
    <name type="common">Sacred lotus</name>
    <dbReference type="NCBI Taxonomy" id="4432"/>
    <lineage>
        <taxon>Eukaryota</taxon>
        <taxon>Viridiplantae</taxon>
        <taxon>Streptophyta</taxon>
        <taxon>Embryophyta</taxon>
        <taxon>Tracheophyta</taxon>
        <taxon>Spermatophyta</taxon>
        <taxon>Magnoliopsida</taxon>
        <taxon>Proteales</taxon>
        <taxon>Nelumbonaceae</taxon>
        <taxon>Nelumbo</taxon>
    </lineage>
</organism>
<evidence type="ECO:0000313" key="1">
    <source>
        <dbReference type="EMBL" id="DAD48448.1"/>
    </source>
</evidence>